<accession>E0V8X7</accession>
<evidence type="ECO:0000313" key="10">
    <source>
        <dbReference type="EMBL" id="EEB09833.1"/>
    </source>
</evidence>
<evidence type="ECO:0000256" key="5">
    <source>
        <dbReference type="ARBA" id="ARBA00023242"/>
    </source>
</evidence>
<reference evidence="10" key="1">
    <citation type="submission" date="2007-04" db="EMBL/GenBank/DDBJ databases">
        <title>Annotation of Pediculus humanus corporis strain USDA.</title>
        <authorList>
            <person name="Kirkness E."/>
            <person name="Hannick L."/>
            <person name="Hass B."/>
            <person name="Bruggner R."/>
            <person name="Lawson D."/>
            <person name="Bidwell S."/>
            <person name="Joardar V."/>
            <person name="Caler E."/>
            <person name="Walenz B."/>
            <person name="Inman J."/>
            <person name="Schobel S."/>
            <person name="Galinsky K."/>
            <person name="Amedeo P."/>
            <person name="Strausberg R."/>
        </authorList>
    </citation>
    <scope>NUCLEOTIDE SEQUENCE</scope>
    <source>
        <strain evidence="10">USDA</strain>
    </source>
</reference>
<sequence length="390" mass="44870">MHHEQICGDPKCKYSAKDLKDLENHSLVHIGPKLFQCPECPYYAKTNTIIKRHFLIHADERTFPCPHCPFKGRLKSHLKRHLRLHTGAKPYKCPHCSYSCNILVNIFHFIIIIIYHAFDASDFMKNENLRKHVLNTRIHPGKKLYECKLCTYDTNVSKEFKSHLSENHKNDYRANETVAAAGIYIRDEDDFNVTNPICKKSSKEKIKTIAKKFNPIAPKPFEDGKKIIKNGGTSLEDKRKILEMELEKLKKQIKPKDKKCLRSYPSPIEKDFKLKMAAGKMEKVVDCDLYINDTLINKYEKTESKETKETTTTTTEEYNNILLINVLSNSSLSSRSGEECSSKIDSNSITTAITTTTSPPPSEQIKFSPSYVLYENSLQSTDTQFYVLED</sequence>
<dbReference type="EMBL" id="DS234986">
    <property type="protein sequence ID" value="EEB09833.1"/>
    <property type="molecule type" value="Genomic_DNA"/>
</dbReference>
<keyword evidence="5" id="KW-0539">Nucleus</keyword>
<dbReference type="Proteomes" id="UP000009046">
    <property type="component" value="Unassembled WGS sequence"/>
</dbReference>
<dbReference type="PANTHER" id="PTHR24388">
    <property type="entry name" value="ZINC FINGER PROTEIN"/>
    <property type="match status" value="1"/>
</dbReference>
<dbReference type="KEGG" id="phu:Phum_PHUM001150"/>
<evidence type="ECO:0000256" key="6">
    <source>
        <dbReference type="ARBA" id="ARBA00037948"/>
    </source>
</evidence>
<dbReference type="VEuPathDB" id="VectorBase:PHUM001150"/>
<dbReference type="InParanoid" id="E0V8X7"/>
<dbReference type="RefSeq" id="XP_002422571.1">
    <property type="nucleotide sequence ID" value="XM_002422526.1"/>
</dbReference>
<dbReference type="EnsemblMetazoa" id="PHUM001150-RA">
    <property type="protein sequence ID" value="PHUM001150-PA"/>
    <property type="gene ID" value="PHUM001150"/>
</dbReference>
<evidence type="ECO:0000256" key="8">
    <source>
        <dbReference type="SAM" id="Phobius"/>
    </source>
</evidence>
<keyword evidence="4" id="KW-0862">Zinc</keyword>
<comment type="similarity">
    <text evidence="6">Belongs to the snail C2H2-type zinc-finger protein family.</text>
</comment>
<dbReference type="eggNOG" id="KOG1721">
    <property type="taxonomic scope" value="Eukaryota"/>
</dbReference>
<protein>
    <submittedName>
        <fullName evidence="10 11">Zinc finger protein, putative</fullName>
    </submittedName>
</protein>
<dbReference type="GO" id="GO:0000978">
    <property type="term" value="F:RNA polymerase II cis-regulatory region sequence-specific DNA binding"/>
    <property type="evidence" value="ECO:0007669"/>
    <property type="project" value="TreeGrafter"/>
</dbReference>
<keyword evidence="8" id="KW-1133">Transmembrane helix</keyword>
<reference evidence="10" key="2">
    <citation type="submission" date="2007-04" db="EMBL/GenBank/DDBJ databases">
        <title>The genome of the human body louse.</title>
        <authorList>
            <consortium name="The Human Body Louse Genome Consortium"/>
            <person name="Kirkness E."/>
            <person name="Walenz B."/>
            <person name="Hass B."/>
            <person name="Bruggner R."/>
            <person name="Strausberg R."/>
        </authorList>
    </citation>
    <scope>NUCLEOTIDE SEQUENCE</scope>
    <source>
        <strain evidence="10">USDA</strain>
    </source>
</reference>
<dbReference type="OMA" id="NDYRANE"/>
<evidence type="ECO:0000256" key="3">
    <source>
        <dbReference type="ARBA" id="ARBA00022771"/>
    </source>
</evidence>
<feature type="domain" description="C2H2-type" evidence="9">
    <location>
        <begin position="63"/>
        <end position="90"/>
    </location>
</feature>
<keyword evidence="8" id="KW-0472">Membrane</keyword>
<dbReference type="PROSITE" id="PS50157">
    <property type="entry name" value="ZINC_FINGER_C2H2_2"/>
    <property type="match status" value="2"/>
</dbReference>
<evidence type="ECO:0000259" key="9">
    <source>
        <dbReference type="PROSITE" id="PS50157"/>
    </source>
</evidence>
<dbReference type="GeneID" id="8233309"/>
<reference evidence="11" key="3">
    <citation type="submission" date="2021-02" db="UniProtKB">
        <authorList>
            <consortium name="EnsemblMetazoa"/>
        </authorList>
    </citation>
    <scope>IDENTIFICATION</scope>
    <source>
        <strain evidence="11">USDA</strain>
    </source>
</reference>
<evidence type="ECO:0000256" key="4">
    <source>
        <dbReference type="ARBA" id="ARBA00022833"/>
    </source>
</evidence>
<dbReference type="InterPro" id="IPR036236">
    <property type="entry name" value="Znf_C2H2_sf"/>
</dbReference>
<dbReference type="SMART" id="SM00355">
    <property type="entry name" value="ZnF_C2H2"/>
    <property type="match status" value="4"/>
</dbReference>
<dbReference type="InterPro" id="IPR013087">
    <property type="entry name" value="Znf_C2H2_type"/>
</dbReference>
<proteinExistence type="inferred from homology"/>
<dbReference type="EMBL" id="AAZO01000019">
    <property type="status" value="NOT_ANNOTATED_CDS"/>
    <property type="molecule type" value="Genomic_DNA"/>
</dbReference>
<evidence type="ECO:0000313" key="11">
    <source>
        <dbReference type="EnsemblMetazoa" id="PHUM001150-PA"/>
    </source>
</evidence>
<evidence type="ECO:0000256" key="7">
    <source>
        <dbReference type="PROSITE-ProRule" id="PRU00042"/>
    </source>
</evidence>
<feature type="transmembrane region" description="Helical" evidence="8">
    <location>
        <begin position="98"/>
        <end position="118"/>
    </location>
</feature>
<dbReference type="AlphaFoldDB" id="E0V8X7"/>
<evidence type="ECO:0000256" key="2">
    <source>
        <dbReference type="ARBA" id="ARBA00022737"/>
    </source>
</evidence>
<evidence type="ECO:0000313" key="12">
    <source>
        <dbReference type="Proteomes" id="UP000009046"/>
    </source>
</evidence>
<keyword evidence="2" id="KW-0677">Repeat</keyword>
<keyword evidence="8" id="KW-0812">Transmembrane</keyword>
<dbReference type="SUPFAM" id="SSF57667">
    <property type="entry name" value="beta-beta-alpha zinc fingers"/>
    <property type="match status" value="2"/>
</dbReference>
<gene>
    <name evidence="11" type="primary">8233309</name>
    <name evidence="10" type="ORF">Phum_PHUM001150</name>
</gene>
<dbReference type="GO" id="GO:0008270">
    <property type="term" value="F:zinc ion binding"/>
    <property type="evidence" value="ECO:0007669"/>
    <property type="project" value="UniProtKB-KW"/>
</dbReference>
<evidence type="ECO:0000256" key="1">
    <source>
        <dbReference type="ARBA" id="ARBA00022723"/>
    </source>
</evidence>
<dbReference type="GO" id="GO:0000981">
    <property type="term" value="F:DNA-binding transcription factor activity, RNA polymerase II-specific"/>
    <property type="evidence" value="ECO:0007669"/>
    <property type="project" value="TreeGrafter"/>
</dbReference>
<dbReference type="Gene3D" id="3.30.160.60">
    <property type="entry name" value="Classic Zinc Finger"/>
    <property type="match status" value="3"/>
</dbReference>
<organism>
    <name type="scientific">Pediculus humanus subsp. corporis</name>
    <name type="common">Body louse</name>
    <dbReference type="NCBI Taxonomy" id="121224"/>
    <lineage>
        <taxon>Eukaryota</taxon>
        <taxon>Metazoa</taxon>
        <taxon>Ecdysozoa</taxon>
        <taxon>Arthropoda</taxon>
        <taxon>Hexapoda</taxon>
        <taxon>Insecta</taxon>
        <taxon>Pterygota</taxon>
        <taxon>Neoptera</taxon>
        <taxon>Paraneoptera</taxon>
        <taxon>Psocodea</taxon>
        <taxon>Troctomorpha</taxon>
        <taxon>Phthiraptera</taxon>
        <taxon>Anoplura</taxon>
        <taxon>Pediculidae</taxon>
        <taxon>Pediculus</taxon>
    </lineage>
</organism>
<keyword evidence="1" id="KW-0479">Metal-binding</keyword>
<name>E0V8X7_PEDHC</name>
<dbReference type="OrthoDB" id="30289at2759"/>
<keyword evidence="12" id="KW-1185">Reference proteome</keyword>
<feature type="domain" description="C2H2-type" evidence="9">
    <location>
        <begin position="35"/>
        <end position="62"/>
    </location>
</feature>
<keyword evidence="3 7" id="KW-0863">Zinc-finger</keyword>
<dbReference type="PANTHER" id="PTHR24388:SF102">
    <property type="entry name" value="ZINC FINGER PROTEIN 407"/>
    <property type="match status" value="1"/>
</dbReference>
<dbReference type="CTD" id="8233309"/>
<dbReference type="HOGENOM" id="CLU_708465_0_0_1"/>
<dbReference type="InterPro" id="IPR050527">
    <property type="entry name" value="Snail/Krueppel_Znf"/>
</dbReference>